<evidence type="ECO:0000313" key="4">
    <source>
        <dbReference type="Proteomes" id="UP000293045"/>
    </source>
</evidence>
<dbReference type="VEuPathDB" id="MicrosporidiaDB:CWI39_0213p0010"/>
<sequence>MNSQNGSRYGFNIQRCDFKLENKNILDLIFKVENMYNTKFLIDCSEEENFRIFKDICEKSYLKSCYTYDSLI</sequence>
<dbReference type="VEuPathDB" id="MicrosporidiaDB:CWI36_0378p0010"/>
<accession>A0A4Q9LJ25</accession>
<dbReference type="Proteomes" id="UP000291404">
    <property type="component" value="Unassembled WGS sequence"/>
</dbReference>
<protein>
    <submittedName>
        <fullName evidence="2">Uncharacterized protein</fullName>
    </submittedName>
</protein>
<dbReference type="EMBL" id="PIXR01000213">
    <property type="protein sequence ID" value="TBU08199.1"/>
    <property type="molecule type" value="Genomic_DNA"/>
</dbReference>
<evidence type="ECO:0000313" key="2">
    <source>
        <dbReference type="EMBL" id="TBU08199.1"/>
    </source>
</evidence>
<proteinExistence type="predicted"/>
<name>A0A4Q9LJ25_9MICR</name>
<evidence type="ECO:0000313" key="3">
    <source>
        <dbReference type="Proteomes" id="UP000291404"/>
    </source>
</evidence>
<comment type="caution">
    <text evidence="2">The sequence shown here is derived from an EMBL/GenBank/DDBJ whole genome shotgun (WGS) entry which is preliminary data.</text>
</comment>
<dbReference type="EMBL" id="PITI01000378">
    <property type="protein sequence ID" value="TBU06802.1"/>
    <property type="molecule type" value="Genomic_DNA"/>
</dbReference>
<reference evidence="3 4" key="1">
    <citation type="submission" date="2017-12" db="EMBL/GenBank/DDBJ databases">
        <authorList>
            <person name="Pombert J.-F."/>
            <person name="Haag K.L."/>
            <person name="Ebert D."/>
        </authorList>
    </citation>
    <scope>NUCLEOTIDE SEQUENCE [LARGE SCALE GENOMIC DNA]</scope>
    <source>
        <strain evidence="1">BE-OM-2</strain>
        <strain evidence="2">IL-BN-2</strain>
    </source>
</reference>
<keyword evidence="3" id="KW-1185">Reference proteome</keyword>
<dbReference type="AlphaFoldDB" id="A0A4Q9LJ25"/>
<organism evidence="2 4">
    <name type="scientific">Hamiltosporidium magnivora</name>
    <dbReference type="NCBI Taxonomy" id="148818"/>
    <lineage>
        <taxon>Eukaryota</taxon>
        <taxon>Fungi</taxon>
        <taxon>Fungi incertae sedis</taxon>
        <taxon>Microsporidia</taxon>
        <taxon>Dubosqiidae</taxon>
        <taxon>Hamiltosporidium</taxon>
    </lineage>
</organism>
<dbReference type="Proteomes" id="UP000293045">
    <property type="component" value="Unassembled WGS sequence"/>
</dbReference>
<gene>
    <name evidence="1" type="ORF">CWI36_0378p0010</name>
    <name evidence="2" type="ORF">CWI39_0213p0010</name>
</gene>
<evidence type="ECO:0000313" key="1">
    <source>
        <dbReference type="EMBL" id="TBU06802.1"/>
    </source>
</evidence>